<dbReference type="PANTHER" id="PTHR48455:SF1">
    <property type="entry name" value="TRANSPOSABLE ELEMENT P TRANSPOSASE-LIKE PROTEIN"/>
    <property type="match status" value="1"/>
</dbReference>
<evidence type="ECO:0000313" key="3">
    <source>
        <dbReference type="Proteomes" id="UP000007266"/>
    </source>
</evidence>
<reference evidence="2 3" key="2">
    <citation type="journal article" date="2010" name="Nucleic Acids Res.">
        <title>BeetleBase in 2010: revisions to provide comprehensive genomic information for Tribolium castaneum.</title>
        <authorList>
            <person name="Kim H.S."/>
            <person name="Murphy T."/>
            <person name="Xia J."/>
            <person name="Caragea D."/>
            <person name="Park Y."/>
            <person name="Beeman R.W."/>
            <person name="Lorenzen M.D."/>
            <person name="Butcher S."/>
            <person name="Manak J.R."/>
            <person name="Brown S.J."/>
        </authorList>
    </citation>
    <scope>NUCLEOTIDE SEQUENCE [LARGE SCALE GENOMIC DNA]</scope>
    <source>
        <strain evidence="2 3">Georgia GA2</strain>
    </source>
</reference>
<keyword evidence="1" id="KW-0175">Coiled coil</keyword>
<dbReference type="InParanoid" id="D7ELN6"/>
<sequence>MCKQASLHRHRKRQIIELVTPAYVGTPAGQEEFEELLLAVGGDWEELFNLGAENDQQEEDNHPKIVIHSDKVIKPIAATGRKNLSLLRIQEEENFSDMKEEEEAEAVVQPAEPEKIEELRNQFEEAAGGMREEISALKREIEEKLMLLKRNRANGEKLIKTLQSNIEHIKKPRRSKSPRPPELQLAKRRLQRTTTENGLITINLLTLVYPLDTPANQPEFEEFFNSGCWSDWNSQLELDQVSHVSEDMEENSERNMEQNMKKQMDKNMEIKRISNKLIRPLSRSRGVKDLSLLKEPFIEDVSEEEATQPEMRLQQMVKELATSINGERIEEEIRALKRKITDKAEALKRNRSFGEDLLRNLDEEEAEIRSNMERQISFVRRRRQNIQNILDSQKKEELLKNILI</sequence>
<dbReference type="EMBL" id="KQ972691">
    <property type="protein sequence ID" value="EFA12293.1"/>
    <property type="molecule type" value="Genomic_DNA"/>
</dbReference>
<dbReference type="AlphaFoldDB" id="D7ELN6"/>
<feature type="coiled-coil region" evidence="1">
    <location>
        <begin position="120"/>
        <end position="158"/>
    </location>
</feature>
<proteinExistence type="predicted"/>
<accession>D7ELN6</accession>
<protein>
    <submittedName>
        <fullName evidence="2">Uncharacterized protein</fullName>
    </submittedName>
</protein>
<evidence type="ECO:0000313" key="2">
    <source>
        <dbReference type="EMBL" id="EFA12293.1"/>
    </source>
</evidence>
<evidence type="ECO:0000256" key="1">
    <source>
        <dbReference type="SAM" id="Coils"/>
    </source>
</evidence>
<gene>
    <name evidence="2" type="primary">AUGUSTUS-3.0.2_16245</name>
    <name evidence="2" type="ORF">TcasGA2_TC016245</name>
</gene>
<dbReference type="HOGENOM" id="CLU_691401_0_0_1"/>
<dbReference type="Proteomes" id="UP000007266">
    <property type="component" value="Unassembled WGS sequence"/>
</dbReference>
<organism evidence="2 3">
    <name type="scientific">Tribolium castaneum</name>
    <name type="common">Red flour beetle</name>
    <dbReference type="NCBI Taxonomy" id="7070"/>
    <lineage>
        <taxon>Eukaryota</taxon>
        <taxon>Metazoa</taxon>
        <taxon>Ecdysozoa</taxon>
        <taxon>Arthropoda</taxon>
        <taxon>Hexapoda</taxon>
        <taxon>Insecta</taxon>
        <taxon>Pterygota</taxon>
        <taxon>Neoptera</taxon>
        <taxon>Endopterygota</taxon>
        <taxon>Coleoptera</taxon>
        <taxon>Polyphaga</taxon>
        <taxon>Cucujiformia</taxon>
        <taxon>Tenebrionidae</taxon>
        <taxon>Tenebrionidae incertae sedis</taxon>
        <taxon>Tribolium</taxon>
    </lineage>
</organism>
<feature type="coiled-coil region" evidence="1">
    <location>
        <begin position="326"/>
        <end position="364"/>
    </location>
</feature>
<dbReference type="PhylomeDB" id="D7ELN6"/>
<name>D7ELN6_TRICA</name>
<keyword evidence="3" id="KW-1185">Reference proteome</keyword>
<dbReference type="PANTHER" id="PTHR48455">
    <property type="entry name" value="TRANSPOSABLE ELEMENT P TRANSPOSASE-LIKE PROTEIN"/>
    <property type="match status" value="1"/>
</dbReference>
<reference evidence="2 3" key="1">
    <citation type="journal article" date="2008" name="Nature">
        <title>The genome of the model beetle and pest Tribolium castaneum.</title>
        <authorList>
            <consortium name="Tribolium Genome Sequencing Consortium"/>
            <person name="Richards S."/>
            <person name="Gibbs R.A."/>
            <person name="Weinstock G.M."/>
            <person name="Brown S.J."/>
            <person name="Denell R."/>
            <person name="Beeman R.W."/>
            <person name="Gibbs R."/>
            <person name="Beeman R.W."/>
            <person name="Brown S.J."/>
            <person name="Bucher G."/>
            <person name="Friedrich M."/>
            <person name="Grimmelikhuijzen C.J."/>
            <person name="Klingler M."/>
            <person name="Lorenzen M."/>
            <person name="Richards S."/>
            <person name="Roth S."/>
            <person name="Schroder R."/>
            <person name="Tautz D."/>
            <person name="Zdobnov E.M."/>
            <person name="Muzny D."/>
            <person name="Gibbs R.A."/>
            <person name="Weinstock G.M."/>
            <person name="Attaway T."/>
            <person name="Bell S."/>
            <person name="Buhay C.J."/>
            <person name="Chandrabose M.N."/>
            <person name="Chavez D."/>
            <person name="Clerk-Blankenburg K.P."/>
            <person name="Cree A."/>
            <person name="Dao M."/>
            <person name="Davis C."/>
            <person name="Chacko J."/>
            <person name="Dinh H."/>
            <person name="Dugan-Rocha S."/>
            <person name="Fowler G."/>
            <person name="Garner T.T."/>
            <person name="Garnes J."/>
            <person name="Gnirke A."/>
            <person name="Hawes A."/>
            <person name="Hernandez J."/>
            <person name="Hines S."/>
            <person name="Holder M."/>
            <person name="Hume J."/>
            <person name="Jhangiani S.N."/>
            <person name="Joshi V."/>
            <person name="Khan Z.M."/>
            <person name="Jackson L."/>
            <person name="Kovar C."/>
            <person name="Kowis A."/>
            <person name="Lee S."/>
            <person name="Lewis L.R."/>
            <person name="Margolis J."/>
            <person name="Morgan M."/>
            <person name="Nazareth L.V."/>
            <person name="Nguyen N."/>
            <person name="Okwuonu G."/>
            <person name="Parker D."/>
            <person name="Richards S."/>
            <person name="Ruiz S.J."/>
            <person name="Santibanez J."/>
            <person name="Savard J."/>
            <person name="Scherer S.E."/>
            <person name="Schneider B."/>
            <person name="Sodergren E."/>
            <person name="Tautz D."/>
            <person name="Vattahil S."/>
            <person name="Villasana D."/>
            <person name="White C.S."/>
            <person name="Wright R."/>
            <person name="Park Y."/>
            <person name="Beeman R.W."/>
            <person name="Lord J."/>
            <person name="Oppert B."/>
            <person name="Lorenzen M."/>
            <person name="Brown S."/>
            <person name="Wang L."/>
            <person name="Savard J."/>
            <person name="Tautz D."/>
            <person name="Richards S."/>
            <person name="Weinstock G."/>
            <person name="Gibbs R.A."/>
            <person name="Liu Y."/>
            <person name="Worley K."/>
            <person name="Weinstock G."/>
            <person name="Elsik C.G."/>
            <person name="Reese J.T."/>
            <person name="Elhaik E."/>
            <person name="Landan G."/>
            <person name="Graur D."/>
            <person name="Arensburger P."/>
            <person name="Atkinson P."/>
            <person name="Beeman R.W."/>
            <person name="Beidler J."/>
            <person name="Brown S.J."/>
            <person name="Demuth J.P."/>
            <person name="Drury D.W."/>
            <person name="Du Y.Z."/>
            <person name="Fujiwara H."/>
            <person name="Lorenzen M."/>
            <person name="Maselli V."/>
            <person name="Osanai M."/>
            <person name="Park Y."/>
            <person name="Robertson H.M."/>
            <person name="Tu Z."/>
            <person name="Wang J.J."/>
            <person name="Wang S."/>
            <person name="Richards S."/>
            <person name="Song H."/>
            <person name="Zhang L."/>
            <person name="Sodergren E."/>
            <person name="Werner D."/>
            <person name="Stanke M."/>
            <person name="Morgenstern B."/>
            <person name="Solovyev V."/>
            <person name="Kosarev P."/>
            <person name="Brown G."/>
            <person name="Chen H.C."/>
            <person name="Ermolaeva O."/>
            <person name="Hlavina W."/>
            <person name="Kapustin Y."/>
            <person name="Kiryutin B."/>
            <person name="Kitts P."/>
            <person name="Maglott D."/>
            <person name="Pruitt K."/>
            <person name="Sapojnikov V."/>
            <person name="Souvorov A."/>
            <person name="Mackey A.J."/>
            <person name="Waterhouse R.M."/>
            <person name="Wyder S."/>
            <person name="Zdobnov E.M."/>
            <person name="Zdobnov E.M."/>
            <person name="Wyder S."/>
            <person name="Kriventseva E.V."/>
            <person name="Kadowaki T."/>
            <person name="Bork P."/>
            <person name="Aranda M."/>
            <person name="Bao R."/>
            <person name="Beermann A."/>
            <person name="Berns N."/>
            <person name="Bolognesi R."/>
            <person name="Bonneton F."/>
            <person name="Bopp D."/>
            <person name="Brown S.J."/>
            <person name="Bucher G."/>
            <person name="Butts T."/>
            <person name="Chaumot A."/>
            <person name="Denell R.E."/>
            <person name="Ferrier D.E."/>
            <person name="Friedrich M."/>
            <person name="Gordon C.M."/>
            <person name="Jindra M."/>
            <person name="Klingler M."/>
            <person name="Lan Q."/>
            <person name="Lattorff H.M."/>
            <person name="Laudet V."/>
            <person name="von Levetsow C."/>
            <person name="Liu Z."/>
            <person name="Lutz R."/>
            <person name="Lynch J.A."/>
            <person name="da Fonseca R.N."/>
            <person name="Posnien N."/>
            <person name="Reuter R."/>
            <person name="Roth S."/>
            <person name="Savard J."/>
            <person name="Schinko J.B."/>
            <person name="Schmitt C."/>
            <person name="Schoppmeier M."/>
            <person name="Schroder R."/>
            <person name="Shippy T.D."/>
            <person name="Simonnet F."/>
            <person name="Marques-Souza H."/>
            <person name="Tautz D."/>
            <person name="Tomoyasu Y."/>
            <person name="Trauner J."/>
            <person name="Van der Zee M."/>
            <person name="Vervoort M."/>
            <person name="Wittkopp N."/>
            <person name="Wimmer E.A."/>
            <person name="Yang X."/>
            <person name="Jones A.K."/>
            <person name="Sattelle D.B."/>
            <person name="Ebert P.R."/>
            <person name="Nelson D."/>
            <person name="Scott J.G."/>
            <person name="Beeman R.W."/>
            <person name="Muthukrishnan S."/>
            <person name="Kramer K.J."/>
            <person name="Arakane Y."/>
            <person name="Beeman R.W."/>
            <person name="Zhu Q."/>
            <person name="Hogenkamp D."/>
            <person name="Dixit R."/>
            <person name="Oppert B."/>
            <person name="Jiang H."/>
            <person name="Zou Z."/>
            <person name="Marshall J."/>
            <person name="Elpidina E."/>
            <person name="Vinokurov K."/>
            <person name="Oppert C."/>
            <person name="Zou Z."/>
            <person name="Evans J."/>
            <person name="Lu Z."/>
            <person name="Zhao P."/>
            <person name="Sumathipala N."/>
            <person name="Altincicek B."/>
            <person name="Vilcinskas A."/>
            <person name="Williams M."/>
            <person name="Hultmark D."/>
            <person name="Hetru C."/>
            <person name="Jiang H."/>
            <person name="Grimmelikhuijzen C.J."/>
            <person name="Hauser F."/>
            <person name="Cazzamali G."/>
            <person name="Williamson M."/>
            <person name="Park Y."/>
            <person name="Li B."/>
            <person name="Tanaka Y."/>
            <person name="Predel R."/>
            <person name="Neupert S."/>
            <person name="Schachtner J."/>
            <person name="Verleyen P."/>
            <person name="Raible F."/>
            <person name="Bork P."/>
            <person name="Friedrich M."/>
            <person name="Walden K.K."/>
            <person name="Robertson H.M."/>
            <person name="Angeli S."/>
            <person name="Foret S."/>
            <person name="Bucher G."/>
            <person name="Schuetz S."/>
            <person name="Maleszka R."/>
            <person name="Wimmer E.A."/>
            <person name="Beeman R.W."/>
            <person name="Lorenzen M."/>
            <person name="Tomoyasu Y."/>
            <person name="Miller S.C."/>
            <person name="Grossmann D."/>
            <person name="Bucher G."/>
        </authorList>
    </citation>
    <scope>NUCLEOTIDE SEQUENCE [LARGE SCALE GENOMIC DNA]</scope>
    <source>
        <strain evidence="2 3">Georgia GA2</strain>
    </source>
</reference>